<feature type="transmembrane region" description="Helical" evidence="1">
    <location>
        <begin position="12"/>
        <end position="31"/>
    </location>
</feature>
<dbReference type="OrthoDB" id="7595324at2"/>
<dbReference type="InterPro" id="IPR011969">
    <property type="entry name" value="Clan_AA_Asp_peptidase_C"/>
</dbReference>
<dbReference type="InterPro" id="IPR021109">
    <property type="entry name" value="Peptidase_aspartic_dom_sf"/>
</dbReference>
<dbReference type="Gene3D" id="2.40.70.10">
    <property type="entry name" value="Acid Proteases"/>
    <property type="match status" value="1"/>
</dbReference>
<sequence>MKDETVTIPDFVANQPLAIIIPVALVALLVLRRVPVIGPVVNLLVWLAIGAGLYFAIDQRARLDPYLGSVARFLQLDRQEVVGEEVRIAMSQDGHFWAKVRFGGIEQRMLVDSGATVTAISTDTAARAGLEVKPEPFPLLIRTANGTIEAKSGEIGELRLGNIVARDLAVVVSPAFGDTNVIGMNFLSRLQSWRVEGRTLVLVPHHPQKDG</sequence>
<dbReference type="RefSeq" id="WP_145149256.1">
    <property type="nucleotide sequence ID" value="NZ_VNIM01000018.1"/>
</dbReference>
<dbReference type="NCBIfam" id="TIGR02281">
    <property type="entry name" value="clan_AA_DTGA"/>
    <property type="match status" value="1"/>
</dbReference>
<dbReference type="CDD" id="cd05483">
    <property type="entry name" value="retropepsin_like_bacteria"/>
    <property type="match status" value="1"/>
</dbReference>
<dbReference type="Pfam" id="PF13975">
    <property type="entry name" value="gag-asp_proteas"/>
    <property type="match status" value="1"/>
</dbReference>
<keyword evidence="1" id="KW-0812">Transmembrane</keyword>
<dbReference type="GO" id="GO:0006508">
    <property type="term" value="P:proteolysis"/>
    <property type="evidence" value="ECO:0007669"/>
    <property type="project" value="UniProtKB-KW"/>
</dbReference>
<protein>
    <submittedName>
        <fullName evidence="2">TIGR02281 family clan AA aspartic protease</fullName>
        <ecNumber evidence="2">3.4.23.-</ecNumber>
    </submittedName>
</protein>
<evidence type="ECO:0000313" key="2">
    <source>
        <dbReference type="EMBL" id="TVV75613.1"/>
    </source>
</evidence>
<evidence type="ECO:0000256" key="1">
    <source>
        <dbReference type="SAM" id="Phobius"/>
    </source>
</evidence>
<name>A0A558R885_9SPHN</name>
<reference evidence="2 3" key="1">
    <citation type="submission" date="2019-07" db="EMBL/GenBank/DDBJ databases">
        <title>Sphingomonas solaris sp. nov., isolated from a solar panel from Boston, Massachusetts.</title>
        <authorList>
            <person name="Tanner K."/>
            <person name="Pascual J."/>
            <person name="Mancuso C."/>
            <person name="Pereto J."/>
            <person name="Khalil A."/>
            <person name="Vilanova C."/>
        </authorList>
    </citation>
    <scope>NUCLEOTIDE SEQUENCE [LARGE SCALE GENOMIC DNA]</scope>
    <source>
        <strain evidence="2 3">R4DWN</strain>
    </source>
</reference>
<dbReference type="InterPro" id="IPR034122">
    <property type="entry name" value="Retropepsin-like_bacterial"/>
</dbReference>
<gene>
    <name evidence="2" type="ORF">FOY91_06345</name>
</gene>
<dbReference type="EC" id="3.4.23.-" evidence="2"/>
<keyword evidence="1" id="KW-1133">Transmembrane helix</keyword>
<keyword evidence="2" id="KW-0645">Protease</keyword>
<keyword evidence="1" id="KW-0472">Membrane</keyword>
<evidence type="ECO:0000313" key="3">
    <source>
        <dbReference type="Proteomes" id="UP000318681"/>
    </source>
</evidence>
<accession>A0A558R885</accession>
<proteinExistence type="predicted"/>
<feature type="transmembrane region" description="Helical" evidence="1">
    <location>
        <begin position="37"/>
        <end position="57"/>
    </location>
</feature>
<keyword evidence="2" id="KW-0378">Hydrolase</keyword>
<dbReference type="SUPFAM" id="SSF50630">
    <property type="entry name" value="Acid proteases"/>
    <property type="match status" value="1"/>
</dbReference>
<organism evidence="2 3">
    <name type="scientific">Alterirhizorhabdus solaris</name>
    <dbReference type="NCBI Taxonomy" id="2529389"/>
    <lineage>
        <taxon>Bacteria</taxon>
        <taxon>Pseudomonadati</taxon>
        <taxon>Pseudomonadota</taxon>
        <taxon>Alphaproteobacteria</taxon>
        <taxon>Sphingomonadales</taxon>
        <taxon>Rhizorhabdaceae</taxon>
        <taxon>Alterirhizorhabdus</taxon>
    </lineage>
</organism>
<dbReference type="EMBL" id="VNIM01000018">
    <property type="protein sequence ID" value="TVV75613.1"/>
    <property type="molecule type" value="Genomic_DNA"/>
</dbReference>
<dbReference type="Proteomes" id="UP000318681">
    <property type="component" value="Unassembled WGS sequence"/>
</dbReference>
<dbReference type="GO" id="GO:0008233">
    <property type="term" value="F:peptidase activity"/>
    <property type="evidence" value="ECO:0007669"/>
    <property type="project" value="UniProtKB-KW"/>
</dbReference>
<comment type="caution">
    <text evidence="2">The sequence shown here is derived from an EMBL/GenBank/DDBJ whole genome shotgun (WGS) entry which is preliminary data.</text>
</comment>
<dbReference type="AlphaFoldDB" id="A0A558R885"/>
<keyword evidence="3" id="KW-1185">Reference proteome</keyword>